<evidence type="ECO:0000256" key="1">
    <source>
        <dbReference type="PROSITE-ProRule" id="PRU00024"/>
    </source>
</evidence>
<dbReference type="Gene3D" id="2.120.10.30">
    <property type="entry name" value="TolB, C-terminal domain"/>
    <property type="match status" value="1"/>
</dbReference>
<name>A0A8B6F1T8_MYTGA</name>
<dbReference type="InterPro" id="IPR000315">
    <property type="entry name" value="Znf_B-box"/>
</dbReference>
<dbReference type="CDD" id="cd19757">
    <property type="entry name" value="Bbox1"/>
    <property type="match status" value="1"/>
</dbReference>
<reference evidence="3" key="1">
    <citation type="submission" date="2018-11" db="EMBL/GenBank/DDBJ databases">
        <authorList>
            <person name="Alioto T."/>
            <person name="Alioto T."/>
        </authorList>
    </citation>
    <scope>NUCLEOTIDE SEQUENCE</scope>
</reference>
<feature type="domain" description="B box-type" evidence="2">
    <location>
        <begin position="71"/>
        <end position="112"/>
    </location>
</feature>
<comment type="caution">
    <text evidence="3">The sequence shown here is derived from an EMBL/GenBank/DDBJ whole genome shotgun (WGS) entry which is preliminary data.</text>
</comment>
<dbReference type="Pfam" id="PF00643">
    <property type="entry name" value="zf-B_box"/>
    <property type="match status" value="1"/>
</dbReference>
<dbReference type="InterPro" id="IPR047153">
    <property type="entry name" value="TRIM45/56/19-like"/>
</dbReference>
<evidence type="ECO:0000313" key="4">
    <source>
        <dbReference type="Proteomes" id="UP000596742"/>
    </source>
</evidence>
<keyword evidence="4" id="KW-1185">Reference proteome</keyword>
<dbReference type="Proteomes" id="UP000596742">
    <property type="component" value="Unassembled WGS sequence"/>
</dbReference>
<keyword evidence="1" id="KW-0862">Zinc</keyword>
<dbReference type="AlphaFoldDB" id="A0A8B6F1T8"/>
<dbReference type="OrthoDB" id="264520at2759"/>
<dbReference type="PROSITE" id="PS50119">
    <property type="entry name" value="ZF_BBOX"/>
    <property type="match status" value="1"/>
</dbReference>
<keyword evidence="1" id="KW-0479">Metal-binding</keyword>
<dbReference type="Gene3D" id="3.30.160.60">
    <property type="entry name" value="Classic Zinc Finger"/>
    <property type="match status" value="1"/>
</dbReference>
<gene>
    <name evidence="3" type="ORF">MGAL_10B055261</name>
</gene>
<dbReference type="SUPFAM" id="SSF63829">
    <property type="entry name" value="Calcium-dependent phosphotriesterase"/>
    <property type="match status" value="1"/>
</dbReference>
<dbReference type="PANTHER" id="PTHR25462:SF296">
    <property type="entry name" value="MEIOTIC P26, ISOFORM F"/>
    <property type="match status" value="1"/>
</dbReference>
<protein>
    <recommendedName>
        <fullName evidence="2">B box-type domain-containing protein</fullName>
    </recommendedName>
</protein>
<dbReference type="InterPro" id="IPR011042">
    <property type="entry name" value="6-blade_b-propeller_TolB-like"/>
</dbReference>
<evidence type="ECO:0000313" key="3">
    <source>
        <dbReference type="EMBL" id="VDI42414.1"/>
    </source>
</evidence>
<keyword evidence="1" id="KW-0863">Zinc-finger</keyword>
<sequence length="561" mass="63380">MASYQPHGSGQAPVKCGLCETDRPIQWKCMDCSLLMCDHCKDKVHSKFKNGLDHKIIDKNEIGLHREVLDFTNIKCHEHTLQLSCLYCKTCDVFVCPSCIAKDHKKHDLIEISDVYKTNVESLKRKQNKMTQKDSGIKVKKDDLNKNMSARISMYSKVRQDIFTHEKIINKQVEKYFKELVDKLDQSHETDLTLVKSDLNALSLFTKDTEDKVNEIQELIETHNATEFFKGATMMQISAEIQEPQTKQRFFSPLQFVPGNITQSHVGSLQDERSLSKETKISLVIKKEYQTELEIIAFVSPCLDQSIWVSSGNYKVLQRVIPVENNLKVMSTFNIFVCGMAVSPFNQLLLCVSGKTRLRQISSNGELTDSVYDVTPFIPTAVHFSSGNKLIVGAHQVKLGRSAVIIMNKKGDKENIYEHNKHNQALFTNPWHISSTSNGNIHVVDKISDDNRKVVVLGQEGNIINEYTGYSILHKSIPFKPFNIATSPSDNVVVISLNTSILHILNDNGFLVSYFNFKEVCMQSPCSFAFNRSGQLYIGCTRAAGSQTKEAKLYAIDIAGF</sequence>
<organism evidence="3 4">
    <name type="scientific">Mytilus galloprovincialis</name>
    <name type="common">Mediterranean mussel</name>
    <dbReference type="NCBI Taxonomy" id="29158"/>
    <lineage>
        <taxon>Eukaryota</taxon>
        <taxon>Metazoa</taxon>
        <taxon>Spiralia</taxon>
        <taxon>Lophotrochozoa</taxon>
        <taxon>Mollusca</taxon>
        <taxon>Bivalvia</taxon>
        <taxon>Autobranchia</taxon>
        <taxon>Pteriomorphia</taxon>
        <taxon>Mytilida</taxon>
        <taxon>Mytiloidea</taxon>
        <taxon>Mytilidae</taxon>
        <taxon>Mytilinae</taxon>
        <taxon>Mytilus</taxon>
    </lineage>
</organism>
<dbReference type="EMBL" id="UYJE01006022">
    <property type="protein sequence ID" value="VDI42414.1"/>
    <property type="molecule type" value="Genomic_DNA"/>
</dbReference>
<dbReference type="GO" id="GO:0008270">
    <property type="term" value="F:zinc ion binding"/>
    <property type="evidence" value="ECO:0007669"/>
    <property type="project" value="UniProtKB-KW"/>
</dbReference>
<dbReference type="PANTHER" id="PTHR25462">
    <property type="entry name" value="BONUS, ISOFORM C-RELATED"/>
    <property type="match status" value="1"/>
</dbReference>
<dbReference type="SUPFAM" id="SSF57845">
    <property type="entry name" value="B-box zinc-binding domain"/>
    <property type="match status" value="1"/>
</dbReference>
<proteinExistence type="predicted"/>
<evidence type="ECO:0000259" key="2">
    <source>
        <dbReference type="PROSITE" id="PS50119"/>
    </source>
</evidence>
<accession>A0A8B6F1T8</accession>